<keyword evidence="1" id="KW-0472">Membrane</keyword>
<dbReference type="HOGENOM" id="CLU_3022565_0_0_10"/>
<dbReference type="RefSeq" id="WP_013545890.1">
    <property type="nucleotide sequence ID" value="NC_014933.1"/>
</dbReference>
<reference evidence="2 3" key="2">
    <citation type="journal article" date="2011" name="Stand. Genomic Sci.">
        <title>Complete genome sequence of Bacteroides helcogenes type strain (P 36-108).</title>
        <authorList>
            <person name="Pati A."/>
            <person name="Gronow S."/>
            <person name="Zeytun A."/>
            <person name="Lapidus A."/>
            <person name="Nolan M."/>
            <person name="Hammon N."/>
            <person name="Deshpande S."/>
            <person name="Cheng J.F."/>
            <person name="Tapia R."/>
            <person name="Han C."/>
            <person name="Goodwin L."/>
            <person name="Pitluck S."/>
            <person name="Liolios K."/>
            <person name="Pagani I."/>
            <person name="Ivanova N."/>
            <person name="Mavromatis K."/>
            <person name="Chen A."/>
            <person name="Palaniappan K."/>
            <person name="Land M."/>
            <person name="Hauser L."/>
            <person name="Chang Y.J."/>
            <person name="Jeffries C.D."/>
            <person name="Detter J.C."/>
            <person name="Brambilla E."/>
            <person name="Rohde M."/>
            <person name="Goker M."/>
            <person name="Woyke T."/>
            <person name="Bristow J."/>
            <person name="Eisen J.A."/>
            <person name="Markowitz V."/>
            <person name="Hugenholtz P."/>
            <person name="Kyrpides N.C."/>
            <person name="Klenk H.P."/>
            <person name="Lucas S."/>
        </authorList>
    </citation>
    <scope>NUCLEOTIDE SEQUENCE [LARGE SCALE GENOMIC DNA]</scope>
    <source>
        <strain evidence="3">ATCC 35417 / DSM 20613 / JCM 6297 / CCUG 15421 / P 36-108</strain>
    </source>
</reference>
<gene>
    <name evidence="2" type="ordered locus">Bache_0243</name>
</gene>
<proteinExistence type="predicted"/>
<evidence type="ECO:0000313" key="2">
    <source>
        <dbReference type="EMBL" id="ADV42273.1"/>
    </source>
</evidence>
<dbReference type="EMBL" id="CP002352">
    <property type="protein sequence ID" value="ADV42273.1"/>
    <property type="molecule type" value="Genomic_DNA"/>
</dbReference>
<keyword evidence="1" id="KW-0812">Transmembrane</keyword>
<dbReference type="STRING" id="693979.Bache_0243"/>
<protein>
    <submittedName>
        <fullName evidence="2">Uncharacterized protein</fullName>
    </submittedName>
</protein>
<dbReference type="AlphaFoldDB" id="E6STS0"/>
<dbReference type="KEGG" id="bhl:Bache_0243"/>
<keyword evidence="1" id="KW-1133">Transmembrane helix</keyword>
<evidence type="ECO:0000313" key="3">
    <source>
        <dbReference type="Proteomes" id="UP000008630"/>
    </source>
</evidence>
<evidence type="ECO:0000256" key="1">
    <source>
        <dbReference type="SAM" id="Phobius"/>
    </source>
</evidence>
<accession>E6STS0</accession>
<keyword evidence="3" id="KW-1185">Reference proteome</keyword>
<name>E6STS0_BACT6</name>
<reference key="1">
    <citation type="submission" date="2010-11" db="EMBL/GenBank/DDBJ databases">
        <title>The complete genome of Bacteroides helcogenes P 36-108.</title>
        <authorList>
            <consortium name="US DOE Joint Genome Institute (JGI-PGF)"/>
            <person name="Lucas S."/>
            <person name="Copeland A."/>
            <person name="Lapidus A."/>
            <person name="Bruce D."/>
            <person name="Goodwin L."/>
            <person name="Pitluck S."/>
            <person name="Kyrpides N."/>
            <person name="Mavromatis K."/>
            <person name="Ivanova N."/>
            <person name="Zeytun A."/>
            <person name="Brettin T."/>
            <person name="Detter J.C."/>
            <person name="Tapia R."/>
            <person name="Han C."/>
            <person name="Land M."/>
            <person name="Hauser L."/>
            <person name="Markowitz V."/>
            <person name="Cheng J.-F."/>
            <person name="Hugenholtz P."/>
            <person name="Woyke T."/>
            <person name="Wu D."/>
            <person name="Gronow S."/>
            <person name="Wellnitz S."/>
            <person name="Brambilla E."/>
            <person name="Klenk H.-P."/>
            <person name="Eisen J.A."/>
        </authorList>
    </citation>
    <scope>NUCLEOTIDE SEQUENCE</scope>
    <source>
        <strain>P 36-108</strain>
    </source>
</reference>
<feature type="transmembrane region" description="Helical" evidence="1">
    <location>
        <begin position="6"/>
        <end position="25"/>
    </location>
</feature>
<organism evidence="2 3">
    <name type="scientific">Bacteroides helcogenes (strain ATCC 35417 / DSM 20613 / JCM 6297 / CCUG 15421 / P 36-108)</name>
    <dbReference type="NCBI Taxonomy" id="693979"/>
    <lineage>
        <taxon>Bacteria</taxon>
        <taxon>Pseudomonadati</taxon>
        <taxon>Bacteroidota</taxon>
        <taxon>Bacteroidia</taxon>
        <taxon>Bacteroidales</taxon>
        <taxon>Bacteroidaceae</taxon>
        <taxon>Bacteroides</taxon>
    </lineage>
</organism>
<sequence>MRAKTLMFAALLSIFCMDAIILIPYKQHEGALIGEGRGIIDANWRRLQVGLQYTF</sequence>
<dbReference type="Proteomes" id="UP000008630">
    <property type="component" value="Chromosome"/>
</dbReference>